<evidence type="ECO:0000256" key="5">
    <source>
        <dbReference type="ARBA" id="ARBA00022989"/>
    </source>
</evidence>
<evidence type="ECO:0000256" key="4">
    <source>
        <dbReference type="ARBA" id="ARBA00022737"/>
    </source>
</evidence>
<dbReference type="InterPro" id="IPR013525">
    <property type="entry name" value="ABC2_TM"/>
</dbReference>
<dbReference type="Pfam" id="PF12698">
    <property type="entry name" value="ABC2_membrane_3"/>
    <property type="match status" value="1"/>
</dbReference>
<accession>A0A4P9W8I4</accession>
<dbReference type="InterPro" id="IPR026082">
    <property type="entry name" value="ABCA"/>
</dbReference>
<evidence type="ECO:0000259" key="8">
    <source>
        <dbReference type="Pfam" id="PF12698"/>
    </source>
</evidence>
<feature type="transmembrane region" description="Helical" evidence="7">
    <location>
        <begin position="207"/>
        <end position="229"/>
    </location>
</feature>
<comment type="subcellular location">
    <subcellularLocation>
        <location evidence="1">Membrane</location>
        <topology evidence="1">Multi-pass membrane protein</topology>
    </subcellularLocation>
</comment>
<evidence type="ECO:0000256" key="1">
    <source>
        <dbReference type="ARBA" id="ARBA00004141"/>
    </source>
</evidence>
<dbReference type="PANTHER" id="PTHR19229:SF36">
    <property type="entry name" value="ATP-BINDING CASSETTE SUB-FAMILY A MEMBER 2"/>
    <property type="match status" value="1"/>
</dbReference>
<dbReference type="Proteomes" id="UP000269721">
    <property type="component" value="Unassembled WGS sequence"/>
</dbReference>
<sequence length="381" mass="41136">MPSTIRQAALLIRKNLRLFKNNIAGEAGLAFGGPLIAVALTLYLYTIFNTAEDNKTTLIKPDLSRFASASLGPLAVVTDGSPQATTIVSNLAALGASPRNFITEVAMETYCRVEDCWAGVVLDAPGGTGNWNYTLRCDEVNWQLVRWRNANYDPPEVMASLQVAVDHAIMASINPGVGTAASAAKITVTQLNNGVIRQLEYSFFESYMGAMLLCSFLPLVYSMLSRMVAEKEARLREGMLMMGLTPSAYTLSWFATYFLLYLPASLVAAIALRFTVYKDTSIPLLIILYIATLINFIALCFMVEPFLSSSRSGAMAVTAIVLIISAGAAVFNTKAWDASSTAKTAASLVSPVAFAYANRVVAHLEGNFDGLSFSNISDDVF</sequence>
<protein>
    <submittedName>
        <fullName evidence="9">ABC-2 family transporter protein-domain-containing protein</fullName>
    </submittedName>
</protein>
<evidence type="ECO:0000313" key="10">
    <source>
        <dbReference type="Proteomes" id="UP000269721"/>
    </source>
</evidence>
<feature type="transmembrane region" description="Helical" evidence="7">
    <location>
        <begin position="284"/>
        <end position="307"/>
    </location>
</feature>
<evidence type="ECO:0000256" key="6">
    <source>
        <dbReference type="ARBA" id="ARBA00023136"/>
    </source>
</evidence>
<dbReference type="GO" id="GO:0140359">
    <property type="term" value="F:ABC-type transporter activity"/>
    <property type="evidence" value="ECO:0007669"/>
    <property type="project" value="InterPro"/>
</dbReference>
<evidence type="ECO:0000256" key="2">
    <source>
        <dbReference type="ARBA" id="ARBA00022448"/>
    </source>
</evidence>
<feature type="non-terminal residue" evidence="9">
    <location>
        <position position="381"/>
    </location>
</feature>
<dbReference type="EMBL" id="KZ997170">
    <property type="protein sequence ID" value="RKO87765.1"/>
    <property type="molecule type" value="Genomic_DNA"/>
</dbReference>
<dbReference type="GO" id="GO:0005319">
    <property type="term" value="F:lipid transporter activity"/>
    <property type="evidence" value="ECO:0007669"/>
    <property type="project" value="TreeGrafter"/>
</dbReference>
<dbReference type="GO" id="GO:0016020">
    <property type="term" value="C:membrane"/>
    <property type="evidence" value="ECO:0007669"/>
    <property type="project" value="UniProtKB-SubCell"/>
</dbReference>
<evidence type="ECO:0000256" key="3">
    <source>
        <dbReference type="ARBA" id="ARBA00022692"/>
    </source>
</evidence>
<dbReference type="AlphaFoldDB" id="A0A4P9W8I4"/>
<organism evidence="9 10">
    <name type="scientific">Blyttiomyces helicus</name>
    <dbReference type="NCBI Taxonomy" id="388810"/>
    <lineage>
        <taxon>Eukaryota</taxon>
        <taxon>Fungi</taxon>
        <taxon>Fungi incertae sedis</taxon>
        <taxon>Chytridiomycota</taxon>
        <taxon>Chytridiomycota incertae sedis</taxon>
        <taxon>Chytridiomycetes</taxon>
        <taxon>Chytridiomycetes incertae sedis</taxon>
        <taxon>Blyttiomyces</taxon>
    </lineage>
</organism>
<feature type="transmembrane region" description="Helical" evidence="7">
    <location>
        <begin position="249"/>
        <end position="272"/>
    </location>
</feature>
<proteinExistence type="predicted"/>
<keyword evidence="4" id="KW-0677">Repeat</keyword>
<dbReference type="PANTHER" id="PTHR19229">
    <property type="entry name" value="ATP-BINDING CASSETTE TRANSPORTER SUBFAMILY A ABCA"/>
    <property type="match status" value="1"/>
</dbReference>
<feature type="domain" description="ABC-2 type transporter transmembrane" evidence="8">
    <location>
        <begin position="176"/>
        <end position="357"/>
    </location>
</feature>
<dbReference type="OrthoDB" id="8061355at2759"/>
<reference evidence="10" key="1">
    <citation type="journal article" date="2018" name="Nat. Microbiol.">
        <title>Leveraging single-cell genomics to expand the fungal tree of life.</title>
        <authorList>
            <person name="Ahrendt S.R."/>
            <person name="Quandt C.A."/>
            <person name="Ciobanu D."/>
            <person name="Clum A."/>
            <person name="Salamov A."/>
            <person name="Andreopoulos B."/>
            <person name="Cheng J.F."/>
            <person name="Woyke T."/>
            <person name="Pelin A."/>
            <person name="Henrissat B."/>
            <person name="Reynolds N.K."/>
            <person name="Benny G.L."/>
            <person name="Smith M.E."/>
            <person name="James T.Y."/>
            <person name="Grigoriev I.V."/>
        </authorList>
    </citation>
    <scope>NUCLEOTIDE SEQUENCE [LARGE SCALE GENOMIC DNA]</scope>
</reference>
<evidence type="ECO:0000256" key="7">
    <source>
        <dbReference type="SAM" id="Phobius"/>
    </source>
</evidence>
<keyword evidence="6 7" id="KW-0472">Membrane</keyword>
<feature type="transmembrane region" description="Helical" evidence="7">
    <location>
        <begin position="313"/>
        <end position="331"/>
    </location>
</feature>
<evidence type="ECO:0000313" key="9">
    <source>
        <dbReference type="EMBL" id="RKO87765.1"/>
    </source>
</evidence>
<keyword evidence="10" id="KW-1185">Reference proteome</keyword>
<keyword evidence="3 7" id="KW-0812">Transmembrane</keyword>
<keyword evidence="5 7" id="KW-1133">Transmembrane helix</keyword>
<name>A0A4P9W8I4_9FUNG</name>
<feature type="transmembrane region" description="Helical" evidence="7">
    <location>
        <begin position="27"/>
        <end position="48"/>
    </location>
</feature>
<keyword evidence="2" id="KW-0813">Transport</keyword>
<gene>
    <name evidence="9" type="ORF">BDK51DRAFT_26630</name>
</gene>